<feature type="region of interest" description="Disordered" evidence="1">
    <location>
        <begin position="140"/>
        <end position="182"/>
    </location>
</feature>
<dbReference type="STRING" id="42673.A0A2K0WC34"/>
<gene>
    <name evidence="2" type="ORF">FNYG_06545</name>
</gene>
<organism evidence="2 3">
    <name type="scientific">Gibberella nygamai</name>
    <name type="common">Bean root rot disease fungus</name>
    <name type="synonym">Fusarium nygamai</name>
    <dbReference type="NCBI Taxonomy" id="42673"/>
    <lineage>
        <taxon>Eukaryota</taxon>
        <taxon>Fungi</taxon>
        <taxon>Dikarya</taxon>
        <taxon>Ascomycota</taxon>
        <taxon>Pezizomycotina</taxon>
        <taxon>Sordariomycetes</taxon>
        <taxon>Hypocreomycetidae</taxon>
        <taxon>Hypocreales</taxon>
        <taxon>Nectriaceae</taxon>
        <taxon>Fusarium</taxon>
        <taxon>Fusarium fujikuroi species complex</taxon>
    </lineage>
</organism>
<keyword evidence="3" id="KW-1185">Reference proteome</keyword>
<evidence type="ECO:0000256" key="1">
    <source>
        <dbReference type="SAM" id="MobiDB-lite"/>
    </source>
</evidence>
<feature type="compositionally biased region" description="Basic and acidic residues" evidence="1">
    <location>
        <begin position="255"/>
        <end position="284"/>
    </location>
</feature>
<feature type="compositionally biased region" description="Basic and acidic residues" evidence="1">
    <location>
        <begin position="350"/>
        <end position="360"/>
    </location>
</feature>
<feature type="compositionally biased region" description="Polar residues" evidence="1">
    <location>
        <begin position="289"/>
        <end position="307"/>
    </location>
</feature>
<feature type="region of interest" description="Disordered" evidence="1">
    <location>
        <begin position="246"/>
        <end position="360"/>
    </location>
</feature>
<dbReference type="EMBL" id="MTQA01000087">
    <property type="protein sequence ID" value="PNP79848.1"/>
    <property type="molecule type" value="Genomic_DNA"/>
</dbReference>
<feature type="compositionally biased region" description="Basic and acidic residues" evidence="1">
    <location>
        <begin position="469"/>
        <end position="478"/>
    </location>
</feature>
<name>A0A2K0WC34_GIBNY</name>
<dbReference type="AlphaFoldDB" id="A0A2K0WC34"/>
<feature type="compositionally biased region" description="Basic residues" evidence="1">
    <location>
        <begin position="405"/>
        <end position="419"/>
    </location>
</feature>
<protein>
    <submittedName>
        <fullName evidence="2">Uncharacterized protein</fullName>
    </submittedName>
</protein>
<dbReference type="Proteomes" id="UP000236664">
    <property type="component" value="Unassembled WGS sequence"/>
</dbReference>
<evidence type="ECO:0000313" key="2">
    <source>
        <dbReference type="EMBL" id="PNP79848.1"/>
    </source>
</evidence>
<reference evidence="2 3" key="1">
    <citation type="submission" date="2017-06" db="EMBL/GenBank/DDBJ databases">
        <title>Genome of Fusarium nygamai isolate CS10214.</title>
        <authorList>
            <person name="Gardiner D.M."/>
            <person name="Obanor F."/>
            <person name="Kazan K."/>
        </authorList>
    </citation>
    <scope>NUCLEOTIDE SEQUENCE [LARGE SCALE GENOMIC DNA]</scope>
    <source>
        <strain evidence="2 3">CS10214</strain>
    </source>
</reference>
<evidence type="ECO:0000313" key="3">
    <source>
        <dbReference type="Proteomes" id="UP000236664"/>
    </source>
</evidence>
<accession>A0A2K0WC34</accession>
<comment type="caution">
    <text evidence="2">The sequence shown here is derived from an EMBL/GenBank/DDBJ whole genome shotgun (WGS) entry which is preliminary data.</text>
</comment>
<feature type="region of interest" description="Disordered" evidence="1">
    <location>
        <begin position="405"/>
        <end position="526"/>
    </location>
</feature>
<proteinExistence type="predicted"/>
<dbReference type="OrthoDB" id="5106086at2759"/>
<sequence length="619" mass="69994">MQDTGVSGNTMEPNVYRYQTAKTPNYYNHQPRAPLSPLPPEVPTMLSLGSSLPPSTRHRMASPQREDPEKLALLAELDRIKNMEANAEAVEEQRQAEEKIRKEAEEAFRRRMEAMKLAQEEAKKDIDRVRLEAEKAAKERMDIERRTQEKRAEEHARAMAEAEKAAMERLRAEREAEEERSKRFHEFAKNLEKEVRLKVEMEKRAELAERDAKAKQSDDLERLAKLKMIQSMDEIVSLTKKRVLNDLVTDGESVGSKDRQGWLIETRNETDAERSVLPITEKDQLSIPRPSTQPRYATASTVRSASDASVKLQGASPTPSWKPEAPDRWASGSESDDETTPSRAGTGIQQHREANRGSRRSIFERQYQRTYQKGDTPWIEGLVEQIADAVIERLMHSPYKEILIHRHPHTGQYSRRHVRPRPDPSITGPNPFPSARQFSNVETLEVEETSKYAQGPPPCGPTRRFYKPPKPEHLRGESIRVPTSTPSIDLAPNETRLSHDVPIPTGKSRSTTLRSPQPGPPPPLEGWFDSSAKFGSQTTCSDVDTVTQDTSTIHGVMTDGSDPAWNAPWIQDVVSEPGGRNSVQKMVGKLEKYSLNPYLADQEGGVNLQKAYKYVFQDA</sequence>